<dbReference type="AlphaFoldDB" id="A0A2R8BTV8"/>
<reference evidence="4 5" key="1">
    <citation type="submission" date="2018-03" db="EMBL/GenBank/DDBJ databases">
        <authorList>
            <person name="Keele B.F."/>
        </authorList>
    </citation>
    <scope>NUCLEOTIDE SEQUENCE [LARGE SCALE GENOMIC DNA]</scope>
    <source>
        <strain evidence="4 5">CECT 8504</strain>
    </source>
</reference>
<feature type="chain" id="PRO_5015340239" evidence="3">
    <location>
        <begin position="18"/>
        <end position="207"/>
    </location>
</feature>
<dbReference type="EMBL" id="ONZF01000002">
    <property type="protein sequence ID" value="SPJ23568.1"/>
    <property type="molecule type" value="Genomic_DNA"/>
</dbReference>
<dbReference type="InterPro" id="IPR001568">
    <property type="entry name" value="RNase_T2-like"/>
</dbReference>
<organism evidence="4 5">
    <name type="scientific">Palleronia abyssalis</name>
    <dbReference type="NCBI Taxonomy" id="1501240"/>
    <lineage>
        <taxon>Bacteria</taxon>
        <taxon>Pseudomonadati</taxon>
        <taxon>Pseudomonadota</taxon>
        <taxon>Alphaproteobacteria</taxon>
        <taxon>Rhodobacterales</taxon>
        <taxon>Roseobacteraceae</taxon>
        <taxon>Palleronia</taxon>
    </lineage>
</organism>
<dbReference type="RefSeq" id="WP_245897543.1">
    <property type="nucleotide sequence ID" value="NZ_ONZF01000002.1"/>
</dbReference>
<evidence type="ECO:0000313" key="5">
    <source>
        <dbReference type="Proteomes" id="UP000244912"/>
    </source>
</evidence>
<dbReference type="GO" id="GO:0006401">
    <property type="term" value="P:RNA catabolic process"/>
    <property type="evidence" value="ECO:0007669"/>
    <property type="project" value="TreeGrafter"/>
</dbReference>
<keyword evidence="4" id="KW-0378">Hydrolase</keyword>
<dbReference type="InterPro" id="IPR036430">
    <property type="entry name" value="RNase_T2-like_sf"/>
</dbReference>
<evidence type="ECO:0000256" key="1">
    <source>
        <dbReference type="ARBA" id="ARBA00007469"/>
    </source>
</evidence>
<dbReference type="InterPro" id="IPR039378">
    <property type="entry name" value="RNase_T2_prok"/>
</dbReference>
<dbReference type="Gene3D" id="3.90.730.10">
    <property type="entry name" value="Ribonuclease T2-like"/>
    <property type="match status" value="1"/>
</dbReference>
<dbReference type="GO" id="GO:0033897">
    <property type="term" value="F:ribonuclease T2 activity"/>
    <property type="evidence" value="ECO:0007669"/>
    <property type="project" value="InterPro"/>
</dbReference>
<keyword evidence="5" id="KW-1185">Reference proteome</keyword>
<dbReference type="Pfam" id="PF00445">
    <property type="entry name" value="Ribonuclease_T2"/>
    <property type="match status" value="1"/>
</dbReference>
<feature type="signal peptide" evidence="3">
    <location>
        <begin position="1"/>
        <end position="17"/>
    </location>
</feature>
<dbReference type="CDD" id="cd01062">
    <property type="entry name" value="RNase_T2_prok"/>
    <property type="match status" value="1"/>
</dbReference>
<proteinExistence type="inferred from homology"/>
<dbReference type="Proteomes" id="UP000244912">
    <property type="component" value="Unassembled WGS sequence"/>
</dbReference>
<dbReference type="EC" id="3.1.27.-" evidence="4"/>
<dbReference type="InterPro" id="IPR018188">
    <property type="entry name" value="RNase_T2_His_AS_1"/>
</dbReference>
<dbReference type="GO" id="GO:0003723">
    <property type="term" value="F:RNA binding"/>
    <property type="evidence" value="ECO:0007669"/>
    <property type="project" value="InterPro"/>
</dbReference>
<dbReference type="PANTHER" id="PTHR11240:SF22">
    <property type="entry name" value="RIBONUCLEASE T2"/>
    <property type="match status" value="1"/>
</dbReference>
<gene>
    <name evidence="4" type="ORF">PAA8504_01380</name>
</gene>
<evidence type="ECO:0000313" key="4">
    <source>
        <dbReference type="EMBL" id="SPJ23568.1"/>
    </source>
</evidence>
<dbReference type="PROSITE" id="PS00530">
    <property type="entry name" value="RNASE_T2_1"/>
    <property type="match status" value="1"/>
</dbReference>
<keyword evidence="3" id="KW-0732">Signal</keyword>
<sequence length="207" mass="23038">MLRSLALLATLALPAAADEAGEFDYYVLSLSWSPTWCALEGDARGARQCDRPLGWVLHGLWPQYERGWPEYCATPRRDPSRSETAAMSDIMGDGGAAWYQWKKHGRCSGLPPEDYFAAARDAFEAMDMPDPLQALDDPIRVPARVIEQAFLAENDALFPDAITITCRDGRIQEARICLDRDDLTPRRCGADVVRDCSMTDALLDPVE</sequence>
<dbReference type="PANTHER" id="PTHR11240">
    <property type="entry name" value="RIBONUCLEASE T2"/>
    <property type="match status" value="1"/>
</dbReference>
<comment type="similarity">
    <text evidence="1 2">Belongs to the RNase T2 family.</text>
</comment>
<evidence type="ECO:0000256" key="2">
    <source>
        <dbReference type="RuleBase" id="RU004328"/>
    </source>
</evidence>
<protein>
    <submittedName>
        <fullName evidence="4">Ribonuclease</fullName>
        <ecNumber evidence="4">3.1.27.-</ecNumber>
    </submittedName>
</protein>
<evidence type="ECO:0000256" key="3">
    <source>
        <dbReference type="SAM" id="SignalP"/>
    </source>
</evidence>
<dbReference type="GO" id="GO:0016787">
    <property type="term" value="F:hydrolase activity"/>
    <property type="evidence" value="ECO:0007669"/>
    <property type="project" value="UniProtKB-KW"/>
</dbReference>
<name>A0A2R8BTV8_9RHOB</name>
<accession>A0A2R8BTV8</accession>
<dbReference type="SUPFAM" id="SSF55895">
    <property type="entry name" value="Ribonuclease Rh-like"/>
    <property type="match status" value="1"/>
</dbReference>